<feature type="transmembrane region" description="Helical" evidence="4">
    <location>
        <begin position="21"/>
        <end position="40"/>
    </location>
</feature>
<protein>
    <submittedName>
        <fullName evidence="5">SrtB family sortase</fullName>
        <ecNumber evidence="5">3.4.22.71</ecNumber>
    </submittedName>
</protein>
<dbReference type="Gene3D" id="2.40.260.10">
    <property type="entry name" value="Sortase"/>
    <property type="match status" value="1"/>
</dbReference>
<keyword evidence="4" id="KW-1133">Transmembrane helix</keyword>
<dbReference type="EMBL" id="QSKF01000014">
    <property type="protein sequence ID" value="RHE37601.1"/>
    <property type="molecule type" value="Genomic_DNA"/>
</dbReference>
<proteinExistence type="predicted"/>
<comment type="caution">
    <text evidence="5">The sequence shown here is derived from an EMBL/GenBank/DDBJ whole genome shotgun (WGS) entry which is preliminary data.</text>
</comment>
<dbReference type="InterPro" id="IPR009835">
    <property type="entry name" value="SrtB"/>
</dbReference>
<dbReference type="InterPro" id="IPR023365">
    <property type="entry name" value="Sortase_dom-sf"/>
</dbReference>
<feature type="active site" description="Proton donor/acceptor" evidence="2">
    <location>
        <position position="159"/>
    </location>
</feature>
<dbReference type="AlphaFoldDB" id="A0A414J1H4"/>
<dbReference type="NCBIfam" id="TIGR03064">
    <property type="entry name" value="sortase_srtB"/>
    <property type="match status" value="1"/>
</dbReference>
<dbReference type="InterPro" id="IPR005754">
    <property type="entry name" value="Sortase"/>
</dbReference>
<dbReference type="Proteomes" id="UP000283745">
    <property type="component" value="Unassembled WGS sequence"/>
</dbReference>
<evidence type="ECO:0000256" key="2">
    <source>
        <dbReference type="PIRSR" id="PIRSR605754-1"/>
    </source>
</evidence>
<gene>
    <name evidence="5" type="primary">srtB</name>
    <name evidence="5" type="ORF">DW740_15165</name>
</gene>
<dbReference type="GO" id="GO:0016787">
    <property type="term" value="F:hydrolase activity"/>
    <property type="evidence" value="ECO:0007669"/>
    <property type="project" value="UniProtKB-KW"/>
</dbReference>
<feature type="active site" description="Acyl-thioester intermediate" evidence="2">
    <location>
        <position position="254"/>
    </location>
</feature>
<dbReference type="EC" id="3.4.22.71" evidence="5"/>
<dbReference type="CDD" id="cd05826">
    <property type="entry name" value="Sortase_B"/>
    <property type="match status" value="1"/>
</dbReference>
<dbReference type="SUPFAM" id="SSF63817">
    <property type="entry name" value="Sortase"/>
    <property type="match status" value="1"/>
</dbReference>
<keyword evidence="4" id="KW-0472">Membrane</keyword>
<dbReference type="Pfam" id="PF04203">
    <property type="entry name" value="Sortase"/>
    <property type="match status" value="1"/>
</dbReference>
<dbReference type="RefSeq" id="WP_118048896.1">
    <property type="nucleotide sequence ID" value="NZ_CABJFK010000014.1"/>
</dbReference>
<evidence type="ECO:0000313" key="6">
    <source>
        <dbReference type="Proteomes" id="UP000283745"/>
    </source>
</evidence>
<organism evidence="5 6">
    <name type="scientific">Blautia obeum</name>
    <dbReference type="NCBI Taxonomy" id="40520"/>
    <lineage>
        <taxon>Bacteria</taxon>
        <taxon>Bacillati</taxon>
        <taxon>Bacillota</taxon>
        <taxon>Clostridia</taxon>
        <taxon>Lachnospirales</taxon>
        <taxon>Lachnospiraceae</taxon>
        <taxon>Blautia</taxon>
    </lineage>
</organism>
<evidence type="ECO:0000313" key="5">
    <source>
        <dbReference type="EMBL" id="RHE37601.1"/>
    </source>
</evidence>
<name>A0A414J1H4_9FIRM</name>
<evidence type="ECO:0000256" key="4">
    <source>
        <dbReference type="SAM" id="Phobius"/>
    </source>
</evidence>
<keyword evidence="4" id="KW-0812">Transmembrane</keyword>
<feature type="region of interest" description="Disordered" evidence="3">
    <location>
        <begin position="274"/>
        <end position="299"/>
    </location>
</feature>
<accession>A0A414J1H4</accession>
<evidence type="ECO:0000256" key="3">
    <source>
        <dbReference type="SAM" id="MobiDB-lite"/>
    </source>
</evidence>
<reference evidence="5 6" key="1">
    <citation type="submission" date="2018-08" db="EMBL/GenBank/DDBJ databases">
        <title>A genome reference for cultivated species of the human gut microbiota.</title>
        <authorList>
            <person name="Zou Y."/>
            <person name="Xue W."/>
            <person name="Luo G."/>
        </authorList>
    </citation>
    <scope>NUCLEOTIDE SEQUENCE [LARGE SCALE GENOMIC DNA]</scope>
    <source>
        <strain evidence="5 6">AM28-23</strain>
    </source>
</reference>
<evidence type="ECO:0000256" key="1">
    <source>
        <dbReference type="ARBA" id="ARBA00022801"/>
    </source>
</evidence>
<feature type="compositionally biased region" description="Acidic residues" evidence="3">
    <location>
        <begin position="285"/>
        <end position="299"/>
    </location>
</feature>
<keyword evidence="1 5" id="KW-0378">Hydrolase</keyword>
<sequence length="299" mass="33931">MEENKNNTQKQPEQKKKKKSDVLLTIALIVAIAVFCYAAFNLYHIYTEYKKGTDEYNQIEEMAVTERDADSGEAAGPNAQLKPPIEVDFDKLKSVNEDVVGWIYVDALPDISYPIVKGKDNQTYLHQTYEKNYNFAGTIFVDYENSGDFSDCNTLVYGHNMKNGSMFGHLKKFREDDRLYKQDKYFWILTPERNYRYEIISAYTTGVNSDTYTLFKGPGEEFEKYLETIKGYSEIQTDDTDLTIKDKIVTLSTCTGNESTRFVVQGKRVDAEDADGAAANTGSTADEENTDEISLDIAG</sequence>